<keyword evidence="1" id="KW-0732">Signal</keyword>
<comment type="caution">
    <text evidence="2">The sequence shown here is derived from an EMBL/GenBank/DDBJ whole genome shotgun (WGS) entry which is preliminary data.</text>
</comment>
<organism evidence="2 3">
    <name type="scientific">Venustampulla echinocandica</name>
    <dbReference type="NCBI Taxonomy" id="2656787"/>
    <lineage>
        <taxon>Eukaryota</taxon>
        <taxon>Fungi</taxon>
        <taxon>Dikarya</taxon>
        <taxon>Ascomycota</taxon>
        <taxon>Pezizomycotina</taxon>
        <taxon>Leotiomycetes</taxon>
        <taxon>Helotiales</taxon>
        <taxon>Pleuroascaceae</taxon>
        <taxon>Venustampulla</taxon>
    </lineage>
</organism>
<evidence type="ECO:0000313" key="3">
    <source>
        <dbReference type="Proteomes" id="UP000254866"/>
    </source>
</evidence>
<proteinExistence type="predicted"/>
<sequence>MTRIINLALLILQVLLGLFAIALAAPVVEATLVEVIPGPGMPSLASLNLTSAQLYAMDPLSHGLDARGANIEEKCFNFDLAPRTQVSACKSYLTALGKTMCGVHAPAGVHGFYQAFCQAGKAMIYGANWGPTDFAGSYCSDVALAIGYLLRDCGANGGDIAGQIAANGNGALLVSVVGV</sequence>
<dbReference type="GeneID" id="43600252"/>
<feature type="chain" id="PRO_5016761583" description="Ecp2 effector protein domain-containing protein" evidence="1">
    <location>
        <begin position="25"/>
        <end position="179"/>
    </location>
</feature>
<dbReference type="STRING" id="2656787.A0A370TJF6"/>
<dbReference type="OrthoDB" id="2112446at2759"/>
<reference evidence="2 3" key="1">
    <citation type="journal article" date="2018" name="IMA Fungus">
        <title>IMA Genome-F 9: Draft genome sequence of Annulohypoxylon stygium, Aspergillus mulundensis, Berkeleyomyces basicola (syn. Thielaviopsis basicola), Ceratocystis smalleyi, two Cercospora beticola strains, Coleophoma cylindrospora, Fusarium fracticaudum, Phialophora cf. hyalina, and Morchella septimelata.</title>
        <authorList>
            <person name="Wingfield B.D."/>
            <person name="Bills G.F."/>
            <person name="Dong Y."/>
            <person name="Huang W."/>
            <person name="Nel W.J."/>
            <person name="Swalarsk-Parry B.S."/>
            <person name="Vaghefi N."/>
            <person name="Wilken P.M."/>
            <person name="An Z."/>
            <person name="de Beer Z.W."/>
            <person name="De Vos L."/>
            <person name="Chen L."/>
            <person name="Duong T.A."/>
            <person name="Gao Y."/>
            <person name="Hammerbacher A."/>
            <person name="Kikkert J.R."/>
            <person name="Li Y."/>
            <person name="Li H."/>
            <person name="Li K."/>
            <person name="Li Q."/>
            <person name="Liu X."/>
            <person name="Ma X."/>
            <person name="Naidoo K."/>
            <person name="Pethybridge S.J."/>
            <person name="Sun J."/>
            <person name="Steenkamp E.T."/>
            <person name="van der Nest M.A."/>
            <person name="van Wyk S."/>
            <person name="Wingfield M.J."/>
            <person name="Xiong C."/>
            <person name="Yue Q."/>
            <person name="Zhang X."/>
        </authorList>
    </citation>
    <scope>NUCLEOTIDE SEQUENCE [LARGE SCALE GENOMIC DNA]</scope>
    <source>
        <strain evidence="2 3">BP 5553</strain>
    </source>
</reference>
<dbReference type="AlphaFoldDB" id="A0A370TJF6"/>
<dbReference type="RefSeq" id="XP_031868295.1">
    <property type="nucleotide sequence ID" value="XM_032016026.1"/>
</dbReference>
<dbReference type="Proteomes" id="UP000254866">
    <property type="component" value="Unassembled WGS sequence"/>
</dbReference>
<dbReference type="EMBL" id="NPIC01000006">
    <property type="protein sequence ID" value="RDL35472.1"/>
    <property type="molecule type" value="Genomic_DNA"/>
</dbReference>
<protein>
    <recommendedName>
        <fullName evidence="4">Ecp2 effector protein domain-containing protein</fullName>
    </recommendedName>
</protein>
<accession>A0A370TJF6</accession>
<evidence type="ECO:0008006" key="4">
    <source>
        <dbReference type="Google" id="ProtNLM"/>
    </source>
</evidence>
<name>A0A370TJF6_9HELO</name>
<gene>
    <name evidence="2" type="ORF">BP5553_07403</name>
</gene>
<evidence type="ECO:0000256" key="1">
    <source>
        <dbReference type="SAM" id="SignalP"/>
    </source>
</evidence>
<evidence type="ECO:0000313" key="2">
    <source>
        <dbReference type="EMBL" id="RDL35472.1"/>
    </source>
</evidence>
<keyword evidence="3" id="KW-1185">Reference proteome</keyword>
<feature type="signal peptide" evidence="1">
    <location>
        <begin position="1"/>
        <end position="24"/>
    </location>
</feature>